<evidence type="ECO:0000256" key="1">
    <source>
        <dbReference type="SAM" id="MobiDB-lite"/>
    </source>
</evidence>
<reference evidence="2 3" key="2">
    <citation type="journal article" date="2023" name="Mol. Biol. Evol.">
        <title>Genomics of Secondarily Temperate Adaptation in the Only Non-Antarctic Icefish.</title>
        <authorList>
            <person name="Rivera-Colon A.G."/>
            <person name="Rayamajhi N."/>
            <person name="Minhas B.F."/>
            <person name="Madrigal G."/>
            <person name="Bilyk K.T."/>
            <person name="Yoon V."/>
            <person name="Hune M."/>
            <person name="Gregory S."/>
            <person name="Cheng C.H.C."/>
            <person name="Catchen J.M."/>
        </authorList>
    </citation>
    <scope>NUCLEOTIDE SEQUENCE [LARGE SCALE GENOMIC DNA]</scope>
    <source>
        <strain evidence="2">JMC-PN-2008</strain>
    </source>
</reference>
<dbReference type="Proteomes" id="UP001346869">
    <property type="component" value="Unassembled WGS sequence"/>
</dbReference>
<reference evidence="2 3" key="1">
    <citation type="journal article" date="2023" name="Genes (Basel)">
        <title>Chromosome-Level Genome Assembly and Circadian Gene Repertoire of the Patagonia Blennie Eleginops maclovinus-The Closest Ancestral Proxy of Antarctic Cryonotothenioids.</title>
        <authorList>
            <person name="Cheng C.C."/>
            <person name="Rivera-Colon A.G."/>
            <person name="Minhas B.F."/>
            <person name="Wilson L."/>
            <person name="Rayamajhi N."/>
            <person name="Vargas-Chacoff L."/>
            <person name="Catchen J.M."/>
        </authorList>
    </citation>
    <scope>NUCLEOTIDE SEQUENCE [LARGE SCALE GENOMIC DNA]</scope>
    <source>
        <strain evidence="2">JMC-PN-2008</strain>
    </source>
</reference>
<evidence type="ECO:0000313" key="3">
    <source>
        <dbReference type="Proteomes" id="UP001346869"/>
    </source>
</evidence>
<evidence type="ECO:0000313" key="2">
    <source>
        <dbReference type="EMBL" id="KAK5852581.1"/>
    </source>
</evidence>
<keyword evidence="3" id="KW-1185">Reference proteome</keyword>
<dbReference type="EMBL" id="JAUZQC010000020">
    <property type="protein sequence ID" value="KAK5852581.1"/>
    <property type="molecule type" value="Genomic_DNA"/>
</dbReference>
<organism evidence="2 3">
    <name type="scientific">Eleginops maclovinus</name>
    <name type="common">Patagonian blennie</name>
    <name type="synonym">Eleginus maclovinus</name>
    <dbReference type="NCBI Taxonomy" id="56733"/>
    <lineage>
        <taxon>Eukaryota</taxon>
        <taxon>Metazoa</taxon>
        <taxon>Chordata</taxon>
        <taxon>Craniata</taxon>
        <taxon>Vertebrata</taxon>
        <taxon>Euteleostomi</taxon>
        <taxon>Actinopterygii</taxon>
        <taxon>Neopterygii</taxon>
        <taxon>Teleostei</taxon>
        <taxon>Neoteleostei</taxon>
        <taxon>Acanthomorphata</taxon>
        <taxon>Eupercaria</taxon>
        <taxon>Perciformes</taxon>
        <taxon>Notothenioidei</taxon>
        <taxon>Eleginopidae</taxon>
        <taxon>Eleginops</taxon>
    </lineage>
</organism>
<feature type="compositionally biased region" description="Polar residues" evidence="1">
    <location>
        <begin position="90"/>
        <end position="103"/>
    </location>
</feature>
<comment type="caution">
    <text evidence="2">The sequence shown here is derived from an EMBL/GenBank/DDBJ whole genome shotgun (WGS) entry which is preliminary data.</text>
</comment>
<name>A0AAN8A4J5_ELEMC</name>
<gene>
    <name evidence="2" type="ORF">PBY51_006434</name>
</gene>
<protein>
    <submittedName>
        <fullName evidence="2">Uncharacterized protein</fullName>
    </submittedName>
</protein>
<accession>A0AAN8A4J5</accession>
<dbReference type="AlphaFoldDB" id="A0AAN8A4J5"/>
<feature type="region of interest" description="Disordered" evidence="1">
    <location>
        <begin position="83"/>
        <end position="111"/>
    </location>
</feature>
<sequence>MSAGSTPDTAGTTRFRSFKSGKNNLKTAEVSWLIAKNNHEVFGVSCGPLYGFKRLTQQLRVRVVERINRQVTVSGLLDWQRSAGRRLQRSKSSARSQENQSGGDWSCDRPGVKSTDGCPSCRLLPQISVAFGNIELEIKAGGRCTK</sequence>
<proteinExistence type="predicted"/>